<comment type="caution">
    <text evidence="2">The sequence shown here is derived from an EMBL/GenBank/DDBJ whole genome shotgun (WGS) entry which is preliminary data.</text>
</comment>
<sequence>MTSYGVRQQLEQDIATREKDLGRLEETLPTDPNKLKDWRSKQTDLLDTWLGLPWSSSAPRPVTASSPWLGPSLGPRHTSSPGRVPSTRQNRGGVRFRRLCHSGISRRQGGSPWHPTTRRRSKGPPLPSSSGPSASDPQVRTRPGNPGPCRSPSFSPLPRTQVRQPTACVQGEPPAPGLAAFRYSFGNGPAGLGICKTRSRPPTGQWTAVSISVAQVQHGALAQQRRRLRCASTDRYSLEHSDRGPTPRHGTHRAAPAPAAMLTTSRLSPWEARRPPSATIHDSSGAPSERALTGLPETREQD</sequence>
<feature type="compositionally biased region" description="Polar residues" evidence="1">
    <location>
        <begin position="77"/>
        <end position="90"/>
    </location>
</feature>
<feature type="compositionally biased region" description="Low complexity" evidence="1">
    <location>
        <begin position="128"/>
        <end position="137"/>
    </location>
</feature>
<dbReference type="Proteomes" id="UP001066276">
    <property type="component" value="Chromosome 6"/>
</dbReference>
<keyword evidence="3" id="KW-1185">Reference proteome</keyword>
<feature type="region of interest" description="Disordered" evidence="1">
    <location>
        <begin position="17"/>
        <end position="36"/>
    </location>
</feature>
<dbReference type="EMBL" id="JANPWB010000010">
    <property type="protein sequence ID" value="KAJ1145404.1"/>
    <property type="molecule type" value="Genomic_DNA"/>
</dbReference>
<gene>
    <name evidence="2" type="ORF">NDU88_011691</name>
</gene>
<proteinExistence type="predicted"/>
<feature type="compositionally biased region" description="Polar residues" evidence="1">
    <location>
        <begin position="54"/>
        <end position="66"/>
    </location>
</feature>
<reference evidence="2" key="1">
    <citation type="journal article" date="2022" name="bioRxiv">
        <title>Sequencing and chromosome-scale assembly of the giantPleurodeles waltlgenome.</title>
        <authorList>
            <person name="Brown T."/>
            <person name="Elewa A."/>
            <person name="Iarovenko S."/>
            <person name="Subramanian E."/>
            <person name="Araus A.J."/>
            <person name="Petzold A."/>
            <person name="Susuki M."/>
            <person name="Suzuki K.-i.T."/>
            <person name="Hayashi T."/>
            <person name="Toyoda A."/>
            <person name="Oliveira C."/>
            <person name="Osipova E."/>
            <person name="Leigh N.D."/>
            <person name="Simon A."/>
            <person name="Yun M.H."/>
        </authorList>
    </citation>
    <scope>NUCLEOTIDE SEQUENCE</scope>
    <source>
        <strain evidence="2">20211129_DDA</strain>
        <tissue evidence="2">Liver</tissue>
    </source>
</reference>
<accession>A0AAV7QZV5</accession>
<feature type="region of interest" description="Disordered" evidence="1">
    <location>
        <begin position="233"/>
        <end position="302"/>
    </location>
</feature>
<name>A0AAV7QZV5_PLEWA</name>
<evidence type="ECO:0000313" key="2">
    <source>
        <dbReference type="EMBL" id="KAJ1145404.1"/>
    </source>
</evidence>
<dbReference type="AlphaFoldDB" id="A0AAV7QZV5"/>
<organism evidence="2 3">
    <name type="scientific">Pleurodeles waltl</name>
    <name type="common">Iberian ribbed newt</name>
    <dbReference type="NCBI Taxonomy" id="8319"/>
    <lineage>
        <taxon>Eukaryota</taxon>
        <taxon>Metazoa</taxon>
        <taxon>Chordata</taxon>
        <taxon>Craniata</taxon>
        <taxon>Vertebrata</taxon>
        <taxon>Euteleostomi</taxon>
        <taxon>Amphibia</taxon>
        <taxon>Batrachia</taxon>
        <taxon>Caudata</taxon>
        <taxon>Salamandroidea</taxon>
        <taxon>Salamandridae</taxon>
        <taxon>Pleurodelinae</taxon>
        <taxon>Pleurodeles</taxon>
    </lineage>
</organism>
<feature type="compositionally biased region" description="Basic and acidic residues" evidence="1">
    <location>
        <begin position="17"/>
        <end position="26"/>
    </location>
</feature>
<protein>
    <submittedName>
        <fullName evidence="2">Uncharacterized protein</fullName>
    </submittedName>
</protein>
<feature type="compositionally biased region" description="Basic and acidic residues" evidence="1">
    <location>
        <begin position="236"/>
        <end position="245"/>
    </location>
</feature>
<feature type="region of interest" description="Disordered" evidence="1">
    <location>
        <begin position="52"/>
        <end position="173"/>
    </location>
</feature>
<evidence type="ECO:0000256" key="1">
    <source>
        <dbReference type="SAM" id="MobiDB-lite"/>
    </source>
</evidence>
<evidence type="ECO:0000313" key="3">
    <source>
        <dbReference type="Proteomes" id="UP001066276"/>
    </source>
</evidence>